<dbReference type="EMBL" id="DWWS01000021">
    <property type="protein sequence ID" value="HJC23152.1"/>
    <property type="molecule type" value="Genomic_DNA"/>
</dbReference>
<feature type="chain" id="PRO_5038692602" description="Photosynthesis system II assembly factor Ycf48/Hcf136-like domain-containing protein" evidence="3">
    <location>
        <begin position="30"/>
        <end position="314"/>
    </location>
</feature>
<dbReference type="GO" id="GO:0015979">
    <property type="term" value="P:photosynthesis"/>
    <property type="evidence" value="ECO:0007669"/>
    <property type="project" value="UniProtKB-KW"/>
</dbReference>
<dbReference type="PANTHER" id="PTHR47199:SF2">
    <property type="entry name" value="PHOTOSYSTEM II STABILITY_ASSEMBLY FACTOR HCF136, CHLOROPLASTIC"/>
    <property type="match status" value="1"/>
</dbReference>
<feature type="domain" description="Photosynthesis system II assembly factor Ycf48/Hcf136-like" evidence="4">
    <location>
        <begin position="110"/>
        <end position="228"/>
    </location>
</feature>
<evidence type="ECO:0000256" key="2">
    <source>
        <dbReference type="ARBA" id="ARBA00023276"/>
    </source>
</evidence>
<dbReference type="InterPro" id="IPR028203">
    <property type="entry name" value="PSII_CF48-like_dom"/>
</dbReference>
<evidence type="ECO:0000313" key="6">
    <source>
        <dbReference type="Proteomes" id="UP000823891"/>
    </source>
</evidence>
<dbReference type="Gene3D" id="2.130.10.10">
    <property type="entry name" value="YVTN repeat-like/Quinoprotein amine dehydrogenase"/>
    <property type="match status" value="1"/>
</dbReference>
<dbReference type="PANTHER" id="PTHR47199">
    <property type="entry name" value="PHOTOSYSTEM II STABILITY/ASSEMBLY FACTOR HCF136, CHLOROPLASTIC"/>
    <property type="match status" value="1"/>
</dbReference>
<feature type="signal peptide" evidence="3">
    <location>
        <begin position="1"/>
        <end position="29"/>
    </location>
</feature>
<dbReference type="SUPFAM" id="SSF110296">
    <property type="entry name" value="Oligoxyloglucan reducing end-specific cellobiohydrolase"/>
    <property type="match status" value="1"/>
</dbReference>
<evidence type="ECO:0000313" key="5">
    <source>
        <dbReference type="EMBL" id="HJC23152.1"/>
    </source>
</evidence>
<dbReference type="AlphaFoldDB" id="A0A9D2NCX9"/>
<gene>
    <name evidence="5" type="ORF">H9761_05535</name>
</gene>
<evidence type="ECO:0000256" key="3">
    <source>
        <dbReference type="SAM" id="SignalP"/>
    </source>
</evidence>
<organism evidence="5 6">
    <name type="scientific">Candidatus Eisenbergiella merdavium</name>
    <dbReference type="NCBI Taxonomy" id="2838551"/>
    <lineage>
        <taxon>Bacteria</taxon>
        <taxon>Bacillati</taxon>
        <taxon>Bacillota</taxon>
        <taxon>Clostridia</taxon>
        <taxon>Lachnospirales</taxon>
        <taxon>Lachnospiraceae</taxon>
        <taxon>Eisenbergiella</taxon>
    </lineage>
</organism>
<dbReference type="PROSITE" id="PS51257">
    <property type="entry name" value="PROKAR_LIPOPROTEIN"/>
    <property type="match status" value="1"/>
</dbReference>
<accession>A0A9D2NCX9</accession>
<reference evidence="5" key="1">
    <citation type="journal article" date="2021" name="PeerJ">
        <title>Extensive microbial diversity within the chicken gut microbiome revealed by metagenomics and culture.</title>
        <authorList>
            <person name="Gilroy R."/>
            <person name="Ravi A."/>
            <person name="Getino M."/>
            <person name="Pursley I."/>
            <person name="Horton D.L."/>
            <person name="Alikhan N.F."/>
            <person name="Baker D."/>
            <person name="Gharbi K."/>
            <person name="Hall N."/>
            <person name="Watson M."/>
            <person name="Adriaenssens E.M."/>
            <person name="Foster-Nyarko E."/>
            <person name="Jarju S."/>
            <person name="Secka A."/>
            <person name="Antonio M."/>
            <person name="Oren A."/>
            <person name="Chaudhuri R.R."/>
            <person name="La Ragione R."/>
            <person name="Hildebrand F."/>
            <person name="Pallen M.J."/>
        </authorList>
    </citation>
    <scope>NUCLEOTIDE SEQUENCE</scope>
    <source>
        <strain evidence="5">USAMLcec2-132</strain>
    </source>
</reference>
<sequence length="314" mass="34453">MSEKIRIFLVLTIAVTIAALSGCSGTAQEAEAPSACTEISVPWRLKQIALDGDAGWALTLENEILHTDQGIGEFGPVRKTEELCGGPDAFIAADFVDHETAFLTYFSEDGKDMVIDRTQDGGQSWEQTRIPHGNSSDAGFLYPSFSDPQNGFLLYCSTPGAGMMVKLLFRTTDGGETFSPVCDLTDTLTGYPQGITFYDDKNGYIGVTYHGQENYLYRTQDGGLTWESESLPLKNKGRYIDGFAPVFRDEAGDGLLMLRVVDDAAEYRLLTTRDFGNTWTEAGTLPTETLYSYSAGRDGGLFLIDQAGVLYEYR</sequence>
<keyword evidence="2" id="KW-0604">Photosystem II</keyword>
<evidence type="ECO:0000259" key="4">
    <source>
        <dbReference type="Pfam" id="PF14870"/>
    </source>
</evidence>
<name>A0A9D2NCX9_9FIRM</name>
<dbReference type="GO" id="GO:0009523">
    <property type="term" value="C:photosystem II"/>
    <property type="evidence" value="ECO:0007669"/>
    <property type="project" value="UniProtKB-KW"/>
</dbReference>
<dbReference type="CDD" id="cd15482">
    <property type="entry name" value="Sialidase_non-viral"/>
    <property type="match status" value="1"/>
</dbReference>
<comment type="caution">
    <text evidence="5">The sequence shown here is derived from an EMBL/GenBank/DDBJ whole genome shotgun (WGS) entry which is preliminary data.</text>
</comment>
<dbReference type="InterPro" id="IPR015943">
    <property type="entry name" value="WD40/YVTN_repeat-like_dom_sf"/>
</dbReference>
<reference evidence="5" key="2">
    <citation type="submission" date="2021-04" db="EMBL/GenBank/DDBJ databases">
        <authorList>
            <person name="Gilroy R."/>
        </authorList>
    </citation>
    <scope>NUCLEOTIDE SEQUENCE</scope>
    <source>
        <strain evidence="5">USAMLcec2-132</strain>
    </source>
</reference>
<keyword evidence="3" id="KW-0732">Signal</keyword>
<evidence type="ECO:0000256" key="1">
    <source>
        <dbReference type="ARBA" id="ARBA00022531"/>
    </source>
</evidence>
<dbReference type="Pfam" id="PF14870">
    <property type="entry name" value="PSII_BNR"/>
    <property type="match status" value="1"/>
</dbReference>
<proteinExistence type="predicted"/>
<protein>
    <recommendedName>
        <fullName evidence="4">Photosynthesis system II assembly factor Ycf48/Hcf136-like domain-containing protein</fullName>
    </recommendedName>
</protein>
<dbReference type="Proteomes" id="UP000823891">
    <property type="component" value="Unassembled WGS sequence"/>
</dbReference>
<keyword evidence="1" id="KW-0602">Photosynthesis</keyword>